<evidence type="ECO:0000313" key="8">
    <source>
        <dbReference type="EMBL" id="TKK68538.1"/>
    </source>
</evidence>
<dbReference type="EMBL" id="SZQL01000007">
    <property type="protein sequence ID" value="TKK68538.1"/>
    <property type="molecule type" value="Genomic_DNA"/>
</dbReference>
<evidence type="ECO:0000256" key="3">
    <source>
        <dbReference type="ARBA" id="ARBA00022722"/>
    </source>
</evidence>
<keyword evidence="9" id="KW-1185">Reference proteome</keyword>
<evidence type="ECO:0000256" key="6">
    <source>
        <dbReference type="ARBA" id="ARBA00022884"/>
    </source>
</evidence>
<comment type="catalytic activity">
    <reaction evidence="7">
        <text>Endonucleolytic cleavage of RNA, removing 5'-extranucleotides from tRNA precursor.</text>
        <dbReference type="EC" id="3.1.26.5"/>
    </reaction>
</comment>
<keyword evidence="3 7" id="KW-0540">Nuclease</keyword>
<dbReference type="Proteomes" id="UP000305848">
    <property type="component" value="Unassembled WGS sequence"/>
</dbReference>
<evidence type="ECO:0000313" key="9">
    <source>
        <dbReference type="Proteomes" id="UP000305848"/>
    </source>
</evidence>
<gene>
    <name evidence="7" type="primary">rnpA</name>
    <name evidence="8" type="ORF">FC093_10475</name>
</gene>
<name>A0A4U3L0R7_9BACT</name>
<dbReference type="GO" id="GO:0000049">
    <property type="term" value="F:tRNA binding"/>
    <property type="evidence" value="ECO:0007669"/>
    <property type="project" value="UniProtKB-UniRule"/>
</dbReference>
<dbReference type="Pfam" id="PF00825">
    <property type="entry name" value="Ribonuclease_P"/>
    <property type="match status" value="1"/>
</dbReference>
<dbReference type="GO" id="GO:0004526">
    <property type="term" value="F:ribonuclease P activity"/>
    <property type="evidence" value="ECO:0007669"/>
    <property type="project" value="UniProtKB-UniRule"/>
</dbReference>
<dbReference type="Gene3D" id="3.30.230.10">
    <property type="match status" value="1"/>
</dbReference>
<dbReference type="InterPro" id="IPR020539">
    <property type="entry name" value="RNase_P_CS"/>
</dbReference>
<dbReference type="OrthoDB" id="1524972at2"/>
<dbReference type="InterPro" id="IPR020568">
    <property type="entry name" value="Ribosomal_Su5_D2-typ_SF"/>
</dbReference>
<organism evidence="8 9">
    <name type="scientific">Ilyomonas limi</name>
    <dbReference type="NCBI Taxonomy" id="2575867"/>
    <lineage>
        <taxon>Bacteria</taxon>
        <taxon>Pseudomonadati</taxon>
        <taxon>Bacteroidota</taxon>
        <taxon>Chitinophagia</taxon>
        <taxon>Chitinophagales</taxon>
        <taxon>Chitinophagaceae</taxon>
        <taxon>Ilyomonas</taxon>
    </lineage>
</organism>
<comment type="caution">
    <text evidence="8">The sequence shown here is derived from an EMBL/GenBank/DDBJ whole genome shotgun (WGS) entry which is preliminary data.</text>
</comment>
<dbReference type="PROSITE" id="PS00648">
    <property type="entry name" value="RIBONUCLEASE_P"/>
    <property type="match status" value="1"/>
</dbReference>
<evidence type="ECO:0000256" key="7">
    <source>
        <dbReference type="HAMAP-Rule" id="MF_00227"/>
    </source>
</evidence>
<dbReference type="InterPro" id="IPR000100">
    <property type="entry name" value="RNase_P"/>
</dbReference>
<evidence type="ECO:0000256" key="5">
    <source>
        <dbReference type="ARBA" id="ARBA00022801"/>
    </source>
</evidence>
<protein>
    <recommendedName>
        <fullName evidence="7">Ribonuclease P protein component</fullName>
        <shortName evidence="7">RNase P protein</shortName>
        <shortName evidence="7">RNaseP protein</shortName>
        <ecNumber evidence="7">3.1.26.5</ecNumber>
    </recommendedName>
    <alternativeName>
        <fullName evidence="7">Protein C5</fullName>
    </alternativeName>
</protein>
<dbReference type="GO" id="GO:0001682">
    <property type="term" value="P:tRNA 5'-leader removal"/>
    <property type="evidence" value="ECO:0007669"/>
    <property type="project" value="UniProtKB-UniRule"/>
</dbReference>
<comment type="similarity">
    <text evidence="7">Belongs to the RnpA family.</text>
</comment>
<dbReference type="AlphaFoldDB" id="A0A4U3L0R7"/>
<comment type="subunit">
    <text evidence="7">Consists of a catalytic RNA component (M1 or rnpB) and a protein subunit.</text>
</comment>
<evidence type="ECO:0000256" key="1">
    <source>
        <dbReference type="ARBA" id="ARBA00002663"/>
    </source>
</evidence>
<dbReference type="EC" id="3.1.26.5" evidence="7"/>
<dbReference type="HAMAP" id="MF_00227">
    <property type="entry name" value="RNase_P"/>
    <property type="match status" value="1"/>
</dbReference>
<comment type="function">
    <text evidence="1 7">RNaseP catalyzes the removal of the 5'-leader sequence from pre-tRNA to produce the mature 5'-terminus. It can also cleave other RNA substrates such as 4.5S RNA. The protein component plays an auxiliary but essential role in vivo by binding to the 5'-leader sequence and broadening the substrate specificity of the ribozyme.</text>
</comment>
<evidence type="ECO:0000256" key="2">
    <source>
        <dbReference type="ARBA" id="ARBA00022694"/>
    </source>
</evidence>
<keyword evidence="2 7" id="KW-0819">tRNA processing</keyword>
<proteinExistence type="inferred from homology"/>
<dbReference type="RefSeq" id="WP_137261726.1">
    <property type="nucleotide sequence ID" value="NZ_SZQL01000007.1"/>
</dbReference>
<evidence type="ECO:0000256" key="4">
    <source>
        <dbReference type="ARBA" id="ARBA00022759"/>
    </source>
</evidence>
<keyword evidence="6 7" id="KW-0694">RNA-binding</keyword>
<dbReference type="InterPro" id="IPR014721">
    <property type="entry name" value="Ribsml_uS5_D2-typ_fold_subgr"/>
</dbReference>
<keyword evidence="5 7" id="KW-0378">Hydrolase</keyword>
<sequence length="141" mass="16504">MTKRFTYTKKEKLKSRKQLEALFSKGNTLLHFPVKVFYMLPDVPIDNIVKAGVGASSRNFKKAVQRNRIKRLLREAYRLNKQPLHRFLETHNRQLIVFLLYVDKGMPQKSIIQNKMPVVLEKLMKELARQVADEAAPNKII</sequence>
<reference evidence="8 9" key="1">
    <citation type="submission" date="2019-05" db="EMBL/GenBank/DDBJ databases">
        <title>Panacibacter sp. strain 17mud1-8 Genome sequencing and assembly.</title>
        <authorList>
            <person name="Chhetri G."/>
        </authorList>
    </citation>
    <scope>NUCLEOTIDE SEQUENCE [LARGE SCALE GENOMIC DNA]</scope>
    <source>
        <strain evidence="8 9">17mud1-8</strain>
    </source>
</reference>
<keyword evidence="4 7" id="KW-0255">Endonuclease</keyword>
<dbReference type="SUPFAM" id="SSF54211">
    <property type="entry name" value="Ribosomal protein S5 domain 2-like"/>
    <property type="match status" value="1"/>
</dbReference>
<accession>A0A4U3L0R7</accession>